<dbReference type="EMBL" id="VSSQ01004683">
    <property type="protein sequence ID" value="MPM26230.1"/>
    <property type="molecule type" value="Genomic_DNA"/>
</dbReference>
<sequence length="144" mass="15737">MKSDGKFSIVKPKKSLIWVEKITRAIPLVKPTTMRYGMNLIMLPNLKTPISTSMTPARMVAINNPENPKSLTIPKTITMNAPVGPPIRYLEPPKREVSTPATIAVIKPCCGVTPEAIPNAIARGRAIIPTITPAIRSEKNVFLL</sequence>
<protein>
    <submittedName>
        <fullName evidence="1">Uncharacterized protein</fullName>
    </submittedName>
</protein>
<reference evidence="1" key="1">
    <citation type="submission" date="2019-08" db="EMBL/GenBank/DDBJ databases">
        <authorList>
            <person name="Kucharzyk K."/>
            <person name="Murdoch R.W."/>
            <person name="Higgins S."/>
            <person name="Loffler F."/>
        </authorList>
    </citation>
    <scope>NUCLEOTIDE SEQUENCE</scope>
</reference>
<organism evidence="1">
    <name type="scientific">bioreactor metagenome</name>
    <dbReference type="NCBI Taxonomy" id="1076179"/>
    <lineage>
        <taxon>unclassified sequences</taxon>
        <taxon>metagenomes</taxon>
        <taxon>ecological metagenomes</taxon>
    </lineage>
</organism>
<dbReference type="AlphaFoldDB" id="A0A644YCL0"/>
<name>A0A644YCL0_9ZZZZ</name>
<comment type="caution">
    <text evidence="1">The sequence shown here is derived from an EMBL/GenBank/DDBJ whole genome shotgun (WGS) entry which is preliminary data.</text>
</comment>
<evidence type="ECO:0000313" key="1">
    <source>
        <dbReference type="EMBL" id="MPM26230.1"/>
    </source>
</evidence>
<gene>
    <name evidence="1" type="ORF">SDC9_72731</name>
</gene>
<proteinExistence type="predicted"/>
<accession>A0A644YCL0</accession>